<reference evidence="1 2" key="1">
    <citation type="submission" date="2019-03" db="EMBL/GenBank/DDBJ databases">
        <title>Genomic Encyclopedia of Archaeal and Bacterial Type Strains, Phase II (KMG-II): from individual species to whole genera.</title>
        <authorList>
            <person name="Goeker M."/>
        </authorList>
    </citation>
    <scope>NUCLEOTIDE SEQUENCE [LARGE SCALE GENOMIC DNA]</scope>
    <source>
        <strain evidence="1 2">DSM 24323</strain>
    </source>
</reference>
<dbReference type="EMBL" id="SOAW01000001">
    <property type="protein sequence ID" value="TDT33481.1"/>
    <property type="molecule type" value="Genomic_DNA"/>
</dbReference>
<name>A0A4R7J7Q2_9ACTN</name>
<evidence type="ECO:0000313" key="1">
    <source>
        <dbReference type="EMBL" id="TDT33481.1"/>
    </source>
</evidence>
<comment type="caution">
    <text evidence="1">The sequence shown here is derived from an EMBL/GenBank/DDBJ whole genome shotgun (WGS) entry which is preliminary data.</text>
</comment>
<dbReference type="OrthoDB" id="4550796at2"/>
<proteinExistence type="predicted"/>
<gene>
    <name evidence="1" type="ORF">CLV29_1099</name>
</gene>
<organism evidence="1 2">
    <name type="scientific">Naumannella halotolerans</name>
    <dbReference type="NCBI Taxonomy" id="993414"/>
    <lineage>
        <taxon>Bacteria</taxon>
        <taxon>Bacillati</taxon>
        <taxon>Actinomycetota</taxon>
        <taxon>Actinomycetes</taxon>
        <taxon>Propionibacteriales</taxon>
        <taxon>Propionibacteriaceae</taxon>
        <taxon>Naumannella</taxon>
    </lineage>
</organism>
<dbReference type="AlphaFoldDB" id="A0A4R7J7Q2"/>
<dbReference type="Proteomes" id="UP000295371">
    <property type="component" value="Unassembled WGS sequence"/>
</dbReference>
<keyword evidence="2" id="KW-1185">Reference proteome</keyword>
<evidence type="ECO:0000313" key="2">
    <source>
        <dbReference type="Proteomes" id="UP000295371"/>
    </source>
</evidence>
<protein>
    <submittedName>
        <fullName evidence="1">Uncharacterized protein</fullName>
    </submittedName>
</protein>
<accession>A0A4R7J7Q2</accession>
<dbReference type="RefSeq" id="WP_133753988.1">
    <property type="nucleotide sequence ID" value="NZ_CP171129.1"/>
</dbReference>
<sequence>MTTITGDWTPYLVARPTEGRSIPQRYFEQQQARAKAPTFKGTRAGVRAALGEPTRTSDDDGWELYELDGYVAHFEHDDEGAGHSRDARPRQLTPQACVFARLHDLGGCLPVPGGGPRLFRRYRTSGRVIGAVAVERMGRGLR</sequence>